<evidence type="ECO:0000256" key="16">
    <source>
        <dbReference type="SAM" id="SignalP"/>
    </source>
</evidence>
<dbReference type="PROSITE" id="PS52016">
    <property type="entry name" value="TONB_DEPENDENT_REC_3"/>
    <property type="match status" value="1"/>
</dbReference>
<dbReference type="Gene3D" id="2.60.40.1120">
    <property type="entry name" value="Carboxypeptidase-like, regulatory domain"/>
    <property type="match status" value="1"/>
</dbReference>
<evidence type="ECO:0000256" key="2">
    <source>
        <dbReference type="ARBA" id="ARBA00009810"/>
    </source>
</evidence>
<dbReference type="InterPro" id="IPR036942">
    <property type="entry name" value="Beta-barrel_TonB_sf"/>
</dbReference>
<gene>
    <name evidence="19" type="ORF">KK078_10380</name>
</gene>
<protein>
    <submittedName>
        <fullName evidence="19">TonB-dependent siderophore receptor</fullName>
    </submittedName>
</protein>
<dbReference type="GO" id="GO:0038023">
    <property type="term" value="F:signaling receptor activity"/>
    <property type="evidence" value="ECO:0007669"/>
    <property type="project" value="InterPro"/>
</dbReference>
<organism evidence="19 20">
    <name type="scientific">Dawidia soli</name>
    <dbReference type="NCBI Taxonomy" id="2782352"/>
    <lineage>
        <taxon>Bacteria</taxon>
        <taxon>Pseudomonadati</taxon>
        <taxon>Bacteroidota</taxon>
        <taxon>Cytophagia</taxon>
        <taxon>Cytophagales</taxon>
        <taxon>Chryseotaleaceae</taxon>
        <taxon>Dawidia</taxon>
    </lineage>
</organism>
<keyword evidence="5" id="KW-0410">Iron transport</keyword>
<evidence type="ECO:0000256" key="1">
    <source>
        <dbReference type="ARBA" id="ARBA00004571"/>
    </source>
</evidence>
<dbReference type="InterPro" id="IPR010105">
    <property type="entry name" value="TonB_sidphr_rcpt"/>
</dbReference>
<evidence type="ECO:0000256" key="4">
    <source>
        <dbReference type="ARBA" id="ARBA00022452"/>
    </source>
</evidence>
<dbReference type="SUPFAM" id="SSF56935">
    <property type="entry name" value="Porins"/>
    <property type="match status" value="1"/>
</dbReference>
<evidence type="ECO:0000313" key="19">
    <source>
        <dbReference type="EMBL" id="MBT1686966.1"/>
    </source>
</evidence>
<evidence type="ECO:0000259" key="17">
    <source>
        <dbReference type="Pfam" id="PF00593"/>
    </source>
</evidence>
<comment type="caution">
    <text evidence="19">The sequence shown here is derived from an EMBL/GenBank/DDBJ whole genome shotgun (WGS) entry which is preliminary data.</text>
</comment>
<dbReference type="EMBL" id="JAHESC010000012">
    <property type="protein sequence ID" value="MBT1686966.1"/>
    <property type="molecule type" value="Genomic_DNA"/>
</dbReference>
<accession>A0AAP2D9L6</accession>
<dbReference type="NCBIfam" id="TIGR01783">
    <property type="entry name" value="TonB-siderophor"/>
    <property type="match status" value="1"/>
</dbReference>
<dbReference type="InterPro" id="IPR037066">
    <property type="entry name" value="Plug_dom_sf"/>
</dbReference>
<evidence type="ECO:0000313" key="20">
    <source>
        <dbReference type="Proteomes" id="UP001319180"/>
    </source>
</evidence>
<feature type="chain" id="PRO_5042962155" evidence="16">
    <location>
        <begin position="19"/>
        <end position="775"/>
    </location>
</feature>
<evidence type="ECO:0000256" key="3">
    <source>
        <dbReference type="ARBA" id="ARBA00022448"/>
    </source>
</evidence>
<dbReference type="InterPro" id="IPR000531">
    <property type="entry name" value="Beta-barrel_TonB"/>
</dbReference>
<proteinExistence type="inferred from homology"/>
<keyword evidence="10 15" id="KW-0798">TonB box</keyword>
<dbReference type="RefSeq" id="WP_254090200.1">
    <property type="nucleotide sequence ID" value="NZ_JAHESC010000012.1"/>
</dbReference>
<feature type="signal peptide" evidence="16">
    <location>
        <begin position="1"/>
        <end position="18"/>
    </location>
</feature>
<keyword evidence="8" id="KW-0408">Iron</keyword>
<feature type="domain" description="TonB-dependent receptor-like beta-barrel" evidence="17">
    <location>
        <begin position="348"/>
        <end position="749"/>
    </location>
</feature>
<keyword evidence="9" id="KW-0406">Ion transport</keyword>
<keyword evidence="20" id="KW-1185">Reference proteome</keyword>
<dbReference type="GO" id="GO:0015891">
    <property type="term" value="P:siderophore transport"/>
    <property type="evidence" value="ECO:0007669"/>
    <property type="project" value="InterPro"/>
</dbReference>
<dbReference type="GO" id="GO:0009279">
    <property type="term" value="C:cell outer membrane"/>
    <property type="evidence" value="ECO:0007669"/>
    <property type="project" value="UniProtKB-SubCell"/>
</dbReference>
<dbReference type="SUPFAM" id="SSF49464">
    <property type="entry name" value="Carboxypeptidase regulatory domain-like"/>
    <property type="match status" value="1"/>
</dbReference>
<reference evidence="19 20" key="1">
    <citation type="submission" date="2021-05" db="EMBL/GenBank/DDBJ databases">
        <title>A Polyphasic approach of four new species of the genus Ohtaekwangia: Ohtaekwangia histidinii sp. nov., Ohtaekwangia cretensis sp. nov., Ohtaekwangia indiensis sp. nov., Ohtaekwangia reichenbachii sp. nov. from diverse environment.</title>
        <authorList>
            <person name="Octaviana S."/>
        </authorList>
    </citation>
    <scope>NUCLEOTIDE SEQUENCE [LARGE SCALE GENOMIC DNA]</scope>
    <source>
        <strain evidence="19 20">PWU37</strain>
    </source>
</reference>
<keyword evidence="4 14" id="KW-1134">Transmembrane beta strand</keyword>
<evidence type="ECO:0000256" key="7">
    <source>
        <dbReference type="ARBA" id="ARBA00022729"/>
    </source>
</evidence>
<keyword evidence="11 14" id="KW-0472">Membrane</keyword>
<evidence type="ECO:0000259" key="18">
    <source>
        <dbReference type="Pfam" id="PF07715"/>
    </source>
</evidence>
<evidence type="ECO:0000256" key="5">
    <source>
        <dbReference type="ARBA" id="ARBA00022496"/>
    </source>
</evidence>
<dbReference type="Gene3D" id="2.170.130.10">
    <property type="entry name" value="TonB-dependent receptor, plug domain"/>
    <property type="match status" value="1"/>
</dbReference>
<keyword evidence="3 14" id="KW-0813">Transport</keyword>
<dbReference type="InterPro" id="IPR008969">
    <property type="entry name" value="CarboxyPept-like_regulatory"/>
</dbReference>
<feature type="domain" description="TonB-dependent receptor plug" evidence="18">
    <location>
        <begin position="134"/>
        <end position="224"/>
    </location>
</feature>
<comment type="subcellular location">
    <subcellularLocation>
        <location evidence="1 14">Cell outer membrane</location>
        <topology evidence="1 14">Multi-pass membrane protein</topology>
    </subcellularLocation>
</comment>
<evidence type="ECO:0000256" key="9">
    <source>
        <dbReference type="ARBA" id="ARBA00023065"/>
    </source>
</evidence>
<name>A0AAP2D9L6_9BACT</name>
<evidence type="ECO:0000256" key="11">
    <source>
        <dbReference type="ARBA" id="ARBA00023136"/>
    </source>
</evidence>
<dbReference type="GO" id="GO:0015344">
    <property type="term" value="F:siderophore uptake transmembrane transporter activity"/>
    <property type="evidence" value="ECO:0007669"/>
    <property type="project" value="TreeGrafter"/>
</dbReference>
<dbReference type="Pfam" id="PF00593">
    <property type="entry name" value="TonB_dep_Rec_b-barrel"/>
    <property type="match status" value="1"/>
</dbReference>
<keyword evidence="7 16" id="KW-0732">Signal</keyword>
<dbReference type="PANTHER" id="PTHR32552:SF68">
    <property type="entry name" value="FERRICHROME OUTER MEMBRANE TRANSPORTER_PHAGE RECEPTOR"/>
    <property type="match status" value="1"/>
</dbReference>
<evidence type="ECO:0000256" key="14">
    <source>
        <dbReference type="PROSITE-ProRule" id="PRU01360"/>
    </source>
</evidence>
<evidence type="ECO:0000256" key="13">
    <source>
        <dbReference type="ARBA" id="ARBA00023237"/>
    </source>
</evidence>
<dbReference type="AlphaFoldDB" id="A0AAP2D9L6"/>
<dbReference type="Pfam" id="PF07715">
    <property type="entry name" value="Plug"/>
    <property type="match status" value="1"/>
</dbReference>
<evidence type="ECO:0000256" key="12">
    <source>
        <dbReference type="ARBA" id="ARBA00023170"/>
    </source>
</evidence>
<dbReference type="InterPro" id="IPR039426">
    <property type="entry name" value="TonB-dep_rcpt-like"/>
</dbReference>
<dbReference type="Proteomes" id="UP001319180">
    <property type="component" value="Unassembled WGS sequence"/>
</dbReference>
<keyword evidence="13 14" id="KW-0998">Cell outer membrane</keyword>
<dbReference type="CDD" id="cd01347">
    <property type="entry name" value="ligand_gated_channel"/>
    <property type="match status" value="1"/>
</dbReference>
<dbReference type="Gene3D" id="2.40.170.20">
    <property type="entry name" value="TonB-dependent receptor, beta-barrel domain"/>
    <property type="match status" value="1"/>
</dbReference>
<evidence type="ECO:0000256" key="15">
    <source>
        <dbReference type="RuleBase" id="RU003357"/>
    </source>
</evidence>
<comment type="similarity">
    <text evidence="2 14 15">Belongs to the TonB-dependent receptor family.</text>
</comment>
<dbReference type="Pfam" id="PF13715">
    <property type="entry name" value="CarbopepD_reg_2"/>
    <property type="match status" value="1"/>
</dbReference>
<evidence type="ECO:0000256" key="8">
    <source>
        <dbReference type="ARBA" id="ARBA00023004"/>
    </source>
</evidence>
<evidence type="ECO:0000256" key="10">
    <source>
        <dbReference type="ARBA" id="ARBA00023077"/>
    </source>
</evidence>
<keyword evidence="6 14" id="KW-0812">Transmembrane</keyword>
<dbReference type="InterPro" id="IPR012910">
    <property type="entry name" value="Plug_dom"/>
</dbReference>
<sequence length="775" mass="86394">MKSIFSAVFVLLSSFLFAQNKSDVKGTVRTSDGQPAYNVHVRLKNTNKVTIADATGTYMFKNIDAGFYTIVTSYVGLEPRETPIEVKSNETTVVPEIILNENSTSLQEIIVTGERNKLSEKESNYVSRMPLKNLENPQAYSIVNARIIEQQVLTNFDDALKSAAGVVSGGSQPGVRSYSYLRGFDEQAFFRNGKMLGNWTENDMANIDYIEVIKGPSGTLFGGHGRANYGGVVNRITKKPFDTWGGNVSLTSGNYAFNRLTADINTPLAKDGSLLGRVNTAYRKEKSFQDYGWAESFFIAPAFSYKASNKLTLTLEADLFKIKGTERPFVSATGITSTDQLNEISNVSFTTNEIIYNKQSSILAVDAVYTISDNWSSTTSYAYSYSLYAPDYTSVFINGNMAERSVGYARYDYDYTSVQQYFNGDFKVGGLRNRLLVGLDYLGERGIYAGGSALYDTFDYHNVAPYLTEQDFDTTIVSATPWKGVEESDRYSIYASNVLDITSQLHVMASVRYEYFKTKTPSTTKINANDSAYTFNQGAWTPKLGIVYEVLPSRLSVFGNYMGGTKNINNFMRNDGAGNGVFQKAVAERATQWEIGIKSVLVDDRFSFMASYFDITVDNRLRSDPTNPLFNLQDGTQENKGFEVEFFGNPVAGLNIMAGYANLDAKYTNGTNEGKHVAFTPKNTVNYWLSYTFQQGEIKGLGFGFGGNYRSDSYLTTENLVEIPAVHTLHATVFYEQEKYRIAVKADNLTNETYWSNFLSPQAPRIIRGSLTVKF</sequence>
<evidence type="ECO:0000256" key="6">
    <source>
        <dbReference type="ARBA" id="ARBA00022692"/>
    </source>
</evidence>
<dbReference type="PANTHER" id="PTHR32552">
    <property type="entry name" value="FERRICHROME IRON RECEPTOR-RELATED"/>
    <property type="match status" value="1"/>
</dbReference>
<keyword evidence="12 19" id="KW-0675">Receptor</keyword>